<protein>
    <recommendedName>
        <fullName evidence="9">Selenoprotein O</fullName>
    </recommendedName>
</protein>
<dbReference type="Pfam" id="PF02696">
    <property type="entry name" value="SelO"/>
    <property type="match status" value="1"/>
</dbReference>
<keyword evidence="4" id="KW-0548">Nucleotidyltransferase</keyword>
<dbReference type="InterPro" id="IPR003846">
    <property type="entry name" value="SelO"/>
</dbReference>
<dbReference type="PANTHER" id="PTHR12153:SF15">
    <property type="entry name" value="PROTEIN ADENYLYLTRANSFERASE SELO, MITOCHONDRIAL"/>
    <property type="match status" value="1"/>
</dbReference>
<keyword evidence="5" id="KW-0479">Metal-binding</keyword>
<dbReference type="Proteomes" id="UP001497525">
    <property type="component" value="Unassembled WGS sequence"/>
</dbReference>
<evidence type="ECO:0000256" key="7">
    <source>
        <dbReference type="ARBA" id="ARBA00022840"/>
    </source>
</evidence>
<proteinExistence type="inferred from homology"/>
<keyword evidence="7" id="KW-0067">ATP-binding</keyword>
<keyword evidence="6" id="KW-0547">Nucleotide-binding</keyword>
<evidence type="ECO:0000256" key="6">
    <source>
        <dbReference type="ARBA" id="ARBA00022741"/>
    </source>
</evidence>
<sequence length="679" mass="76626">MTFQRWLPCVSSTLAILPKHSRVMSSIEHVHCGPRFDNLALRTLPVDNGSNSIRVVTDACFVRVNPTPVVAPRLVIASEETLALLDLPYDSANAGLDEEQELVKYLSGNEIWPGSEPSAHCYCGHQFGGFAGQLGDGAVIYLGEVINRKRERWELQLKGAGLTPFSRQGDGRKVLRSSLREFLCSEAMHHLGVPTSRAGSVVTSDTRVARDIFYTGNIVMERASITSRIAPTFIRFGSFEITKPQDPITGREGPSVGDRTIISKLANYVIENFYPDVWETHDPSNLTATYLSFFEAVVKRTAELVACWQTVGFCHGVLNTDNMSIVGLTIDYGPFGFMDRFSWDHICNASDPDGRYSYAQQPSVCAWNCARLADCLVRALVDLKTEADQMNKDEQSQLSAELATRFNRVLESNFTSTFRQAYLDRMRRKLGLFASDEGTDENLVRSLFHTMERTGADFTNIFLALEEVLRSSFDESVERIDTDQGNLGSDLMAAECCDVEELTDAWEPNDLDRQRSLLVKFAGINRRIADYTESTKVLKSAEKSALFDEIKLMNNDEKRVRDRKLWQDWLNVLYNRLQGDAELRPGVKMSDRLNMMRQSNPRVVLRNYLAEEAIRAAEADDYSVARKLFEALRKPFDYKTETVKLISHETENGLTSCSVLVSADCRRRPPNWARNLRVT</sequence>
<dbReference type="GO" id="GO:0046872">
    <property type="term" value="F:metal ion binding"/>
    <property type="evidence" value="ECO:0007669"/>
    <property type="project" value="UniProtKB-KW"/>
</dbReference>
<evidence type="ECO:0000256" key="4">
    <source>
        <dbReference type="ARBA" id="ARBA00022695"/>
    </source>
</evidence>
<organism evidence="10 11">
    <name type="scientific">Calicophoron daubneyi</name>
    <name type="common">Rumen fluke</name>
    <name type="synonym">Paramphistomum daubneyi</name>
    <dbReference type="NCBI Taxonomy" id="300641"/>
    <lineage>
        <taxon>Eukaryota</taxon>
        <taxon>Metazoa</taxon>
        <taxon>Spiralia</taxon>
        <taxon>Lophotrochozoa</taxon>
        <taxon>Platyhelminthes</taxon>
        <taxon>Trematoda</taxon>
        <taxon>Digenea</taxon>
        <taxon>Plagiorchiida</taxon>
        <taxon>Pronocephalata</taxon>
        <taxon>Paramphistomoidea</taxon>
        <taxon>Paramphistomidae</taxon>
        <taxon>Calicophoron</taxon>
    </lineage>
</organism>
<dbReference type="AlphaFoldDB" id="A0AAV2TGU7"/>
<reference evidence="10" key="1">
    <citation type="submission" date="2024-06" db="EMBL/GenBank/DDBJ databases">
        <authorList>
            <person name="Liu X."/>
            <person name="Lenzi L."/>
            <person name="Haldenby T S."/>
            <person name="Uol C."/>
        </authorList>
    </citation>
    <scope>NUCLEOTIDE SEQUENCE</scope>
</reference>
<name>A0AAV2TGU7_CALDB</name>
<dbReference type="PANTHER" id="PTHR12153">
    <property type="entry name" value="SELENOPROTEIN O"/>
    <property type="match status" value="1"/>
</dbReference>
<evidence type="ECO:0000256" key="3">
    <source>
        <dbReference type="ARBA" id="ARBA00022679"/>
    </source>
</evidence>
<keyword evidence="8" id="KW-0460">Magnesium</keyword>
<dbReference type="GO" id="GO:0016779">
    <property type="term" value="F:nucleotidyltransferase activity"/>
    <property type="evidence" value="ECO:0007669"/>
    <property type="project" value="UniProtKB-KW"/>
</dbReference>
<gene>
    <name evidence="10" type="ORF">CDAUBV1_LOCUS9692</name>
</gene>
<evidence type="ECO:0000256" key="2">
    <source>
        <dbReference type="ARBA" id="ARBA00009747"/>
    </source>
</evidence>
<keyword evidence="3" id="KW-0808">Transferase</keyword>
<accession>A0AAV2TGU7</accession>
<dbReference type="HAMAP" id="MF_00692">
    <property type="entry name" value="SelO"/>
    <property type="match status" value="1"/>
</dbReference>
<dbReference type="GO" id="GO:0005524">
    <property type="term" value="F:ATP binding"/>
    <property type="evidence" value="ECO:0007669"/>
    <property type="project" value="UniProtKB-KW"/>
</dbReference>
<evidence type="ECO:0000313" key="10">
    <source>
        <dbReference type="EMBL" id="CAL5135556.1"/>
    </source>
</evidence>
<dbReference type="EMBL" id="CAXLJL010000267">
    <property type="protein sequence ID" value="CAL5135556.1"/>
    <property type="molecule type" value="Genomic_DNA"/>
</dbReference>
<comment type="similarity">
    <text evidence="2">Belongs to the SELO family.</text>
</comment>
<evidence type="ECO:0000256" key="8">
    <source>
        <dbReference type="ARBA" id="ARBA00022842"/>
    </source>
</evidence>
<evidence type="ECO:0000256" key="9">
    <source>
        <dbReference type="ARBA" id="ARBA00031547"/>
    </source>
</evidence>
<evidence type="ECO:0000256" key="5">
    <source>
        <dbReference type="ARBA" id="ARBA00022723"/>
    </source>
</evidence>
<comment type="cofactor">
    <cofactor evidence="1">
        <name>Mg(2+)</name>
        <dbReference type="ChEBI" id="CHEBI:18420"/>
    </cofactor>
</comment>
<evidence type="ECO:0000256" key="1">
    <source>
        <dbReference type="ARBA" id="ARBA00001946"/>
    </source>
</evidence>
<comment type="caution">
    <text evidence="10">The sequence shown here is derived from an EMBL/GenBank/DDBJ whole genome shotgun (WGS) entry which is preliminary data.</text>
</comment>
<evidence type="ECO:0000313" key="11">
    <source>
        <dbReference type="Proteomes" id="UP001497525"/>
    </source>
</evidence>